<evidence type="ECO:0000313" key="3">
    <source>
        <dbReference type="EMBL" id="KAG7498971.1"/>
    </source>
</evidence>
<feature type="transmembrane region" description="Helical" evidence="1">
    <location>
        <begin position="1284"/>
        <end position="1312"/>
    </location>
</feature>
<evidence type="ECO:0000313" key="4">
    <source>
        <dbReference type="Proteomes" id="UP000693946"/>
    </source>
</evidence>
<feature type="transmembrane region" description="Helical" evidence="1">
    <location>
        <begin position="1690"/>
        <end position="1710"/>
    </location>
</feature>
<feature type="transmembrane region" description="Helical" evidence="1">
    <location>
        <begin position="1059"/>
        <end position="1078"/>
    </location>
</feature>
<feature type="transmembrane region" description="Helical" evidence="1">
    <location>
        <begin position="994"/>
        <end position="1015"/>
    </location>
</feature>
<dbReference type="InterPro" id="IPR002656">
    <property type="entry name" value="Acyl_transf_3_dom"/>
</dbReference>
<dbReference type="InterPro" id="IPR006621">
    <property type="entry name" value="Nose-resist-to-fluoxetine_N"/>
</dbReference>
<evidence type="ECO:0000256" key="1">
    <source>
        <dbReference type="SAM" id="Phobius"/>
    </source>
</evidence>
<dbReference type="PANTHER" id="PTHR11161">
    <property type="entry name" value="O-ACYLTRANSFERASE"/>
    <property type="match status" value="1"/>
</dbReference>
<protein>
    <submittedName>
        <fullName evidence="3">O-acyltransferase protein-like</fullName>
    </submittedName>
</protein>
<organism evidence="3 4">
    <name type="scientific">Solea senegalensis</name>
    <name type="common">Senegalese sole</name>
    <dbReference type="NCBI Taxonomy" id="28829"/>
    <lineage>
        <taxon>Eukaryota</taxon>
        <taxon>Metazoa</taxon>
        <taxon>Chordata</taxon>
        <taxon>Craniata</taxon>
        <taxon>Vertebrata</taxon>
        <taxon>Euteleostomi</taxon>
        <taxon>Actinopterygii</taxon>
        <taxon>Neopterygii</taxon>
        <taxon>Teleostei</taxon>
        <taxon>Neoteleostei</taxon>
        <taxon>Acanthomorphata</taxon>
        <taxon>Carangaria</taxon>
        <taxon>Pleuronectiformes</taxon>
        <taxon>Pleuronectoidei</taxon>
        <taxon>Soleidae</taxon>
        <taxon>Solea</taxon>
    </lineage>
</organism>
<feature type="transmembrane region" description="Helical" evidence="1">
    <location>
        <begin position="579"/>
        <end position="598"/>
    </location>
</feature>
<keyword evidence="1" id="KW-0472">Membrane</keyword>
<feature type="transmembrane region" description="Helical" evidence="1">
    <location>
        <begin position="833"/>
        <end position="851"/>
    </location>
</feature>
<keyword evidence="4" id="KW-1185">Reference proteome</keyword>
<feature type="transmembrane region" description="Helical" evidence="1">
    <location>
        <begin position="484"/>
        <end position="502"/>
    </location>
</feature>
<keyword evidence="1" id="KW-0812">Transmembrane</keyword>
<feature type="transmembrane region" description="Helical" evidence="1">
    <location>
        <begin position="434"/>
        <end position="464"/>
    </location>
</feature>
<feature type="transmembrane region" description="Helical" evidence="1">
    <location>
        <begin position="1577"/>
        <end position="1599"/>
    </location>
</feature>
<feature type="transmembrane region" description="Helical" evidence="1">
    <location>
        <begin position="1627"/>
        <end position="1645"/>
    </location>
</feature>
<feature type="transmembrane region" description="Helical" evidence="1">
    <location>
        <begin position="407"/>
        <end position="427"/>
    </location>
</feature>
<feature type="transmembrane region" description="Helical" evidence="1">
    <location>
        <begin position="1657"/>
        <end position="1678"/>
    </location>
</feature>
<sequence length="1797" mass="202138">MKREKARVHQLAGTSLGLENTQALNVSQRCEEDTNTFIWEINQETPKEYTVFMHNASGRIGGNVTGGDVNQTGSLDQCQSTHGPTFSGQYCQAFLSQGTVQHVVGVCVPDSCSEEDVHFLVLHGRLQYGQTALISPILVNQSIQEMTMLRCLPNNTIAPDASGHGYVACLFVCCLMVAIPLAATMFTALLSWQKNKDVSPSPEACYMKAISTHKHKPVCFPRRCLERWLQAFSLQNTCRGVFSTTSSIPGGGYSSLNGIRALSLLWIICGHNSTSTYYYNIDNAEEWFEYIRSSLFHIITAGPGFLAVDTFLVLGGMLSAKSLLGSINRAEGKLSVSVVGNYFYSRIKRIQPLHIFCLCLLIGVYSLVKWGPYMAYLKEVETCKKYWWANILFINNLINYEHTCLPWTWYLSLDFQFYATTPVLLYLHKLNRGVFAAVVGGLLLLTTAAGAILTALNHFLVYIPGTWSPEERQSQLTMYYTKPYTRYGPYLLGILLGIHFVTKKDQLIKKKWQAALGWFCTIFLMAVVFGLAFALRETPDYPSVPHALYQGLHRTVWALAIVWIIVACEEGYGGLIKSVLSLGFWIPISNISFAAYLFHPIVISLHNGVQENTFHFTVFNFMILYFGRLLPSLLIGYMLTVLIEKPYFLKYNRTSLGLENTQALNVSQRCEEDTNTFIWEINQETPKEYTVFNKHKPVCFPRRCLERWLQAFSLQNTCRGVFSTTSSIPGGGYSSLNGIRALSLLWIICGHNSTFTYTNNIDNAEEWFEYIRSSPFHIITAGPGFLAVDTFLVLGGMLSAKSLLGSINRAEGKLSVSVVGNYFYSRIKRIQPLHMFCVCLLTGVYSLVKWGPYRTNFKGVDTCRTYWWANVLFINNLIDTQNTCLPWTWYLSLDFQFYATTPVLLYLHKLNRGVFAAVVGGLLLLTTAAGAILTALNHFQVYIPGTLHLDKIVSNMTIYYTKPYTRYGPYLLGILLGIHFVTKKDQLIKKKWQAALGWFCTIFLMAVVFGLAFALRETPDYPSVPHALYQGLHRTVWALAIVWIIVACEEGYGGLIKSVLSLGFWIPISNISFAAYLFHPIVISLHNGVQENTFHFTVFNFMILYFGRLLLSLLIGYMLTVLIEKPYFLKYNRTSLGLENTQALNVSQRCEEDTNTFIWEINQETPKEYAVFMHNASGRIGGNVTGGDVNQTGSLDHCRSAHGPTFSGQYCQAFLSQGTIQHVVGVCVPDSCSEEDVHFLVLHGRLQYGQTALISPILVNQSIQEMTMTRCLPNNTIAPDASGYGYVACLFVCCLMVAIPLAATMFTALLSWQKNKDVSPSPEACCKNTALNPYGGLKSNDSCSSEMNISTSEEFNKHKPVCFPRRCLERWLQAFSLQNTCRGVFSTTSSIPGGGYSSLNGIRALSLLWIICGHDSTFTYTNNTDNAEEWLECVRSSPFHIITAGANYLAVDTFLVLGGMLSAKSLLGSINRAEGKLSVSVVGNYFFSRIKRIQPLLMFCVCLLTGVYSLVKWGPYRTYLMKVDTCRTHWWANLLFISNLIDTQNLCLPWTWYLSLDFQFYATTPVLLYLHKLNRGVFAAVVGGLLLLTTAAGAILTALKHFPVFMPISLNVLDIVSYLSMYYTKPYTRYGPYLLGILLGIHFVTKKDQLIKKKWQAALGWFCTIFLMAVVFGLAFALRETPDYPSVPHALYQGLHRTVWALAIVWIIVACEEGYGGLIKSVLSLGFWIPISNISFAAYLFHPILISLHNGVQENKFHFTVFNFMILYFGRLLLSLLIGYMLTVLIEKPYFLKYNRK</sequence>
<dbReference type="Proteomes" id="UP000693946">
    <property type="component" value="Linkage Group LG21"/>
</dbReference>
<comment type="caution">
    <text evidence="3">The sequence shown here is derived from an EMBL/GenBank/DDBJ whole genome shotgun (WGS) entry which is preliminary data.</text>
</comment>
<gene>
    <name evidence="3" type="ORF">JOB18_025808</name>
</gene>
<dbReference type="EMBL" id="JAGKHQ010000014">
    <property type="protein sequence ID" value="KAG7498971.1"/>
    <property type="molecule type" value="Genomic_DNA"/>
</dbReference>
<reference evidence="3 4" key="1">
    <citation type="journal article" date="2021" name="Sci. Rep.">
        <title>Chromosome anchoring in Senegalese sole (Solea senegalensis) reveals sex-associated markers and genome rearrangements in flatfish.</title>
        <authorList>
            <person name="Guerrero-Cozar I."/>
            <person name="Gomez-Garrido J."/>
            <person name="Berbel C."/>
            <person name="Martinez-Blanch J.F."/>
            <person name="Alioto T."/>
            <person name="Claros M.G."/>
            <person name="Gagnaire P.A."/>
            <person name="Manchado M."/>
        </authorList>
    </citation>
    <scope>NUCLEOTIDE SEQUENCE [LARGE SCALE GENOMIC DNA]</scope>
    <source>
        <strain evidence="3">Sse05_10M</strain>
    </source>
</reference>
<feature type="transmembrane region" description="Helical" evidence="1">
    <location>
        <begin position="1761"/>
        <end position="1786"/>
    </location>
</feature>
<feature type="transmembrane region" description="Helical" evidence="1">
    <location>
        <begin position="914"/>
        <end position="936"/>
    </location>
</feature>
<feature type="transmembrane region" description="Helical" evidence="1">
    <location>
        <begin position="1493"/>
        <end position="1511"/>
    </location>
</feature>
<feature type="transmembrane region" description="Helical" evidence="1">
    <location>
        <begin position="1722"/>
        <end position="1741"/>
    </location>
</feature>
<evidence type="ECO:0000259" key="2">
    <source>
        <dbReference type="SMART" id="SM00703"/>
    </source>
</evidence>
<dbReference type="InterPro" id="IPR052728">
    <property type="entry name" value="O2_lipid_transport_reg"/>
</dbReference>
<proteinExistence type="predicted"/>
<keyword evidence="1" id="KW-1133">Transmembrane helix</keyword>
<name>A0AAV6R0H9_SOLSE</name>
<feature type="transmembrane region" description="Helical" evidence="1">
    <location>
        <begin position="1098"/>
        <end position="1123"/>
    </location>
</feature>
<feature type="transmembrane region" description="Helical" evidence="1">
    <location>
        <begin position="514"/>
        <end position="535"/>
    </location>
</feature>
<dbReference type="SMART" id="SM00703">
    <property type="entry name" value="NRF"/>
    <property type="match status" value="1"/>
</dbReference>
<feature type="transmembrane region" description="Helical" evidence="1">
    <location>
        <begin position="166"/>
        <end position="192"/>
    </location>
</feature>
<dbReference type="Pfam" id="PF20146">
    <property type="entry name" value="NRF"/>
    <property type="match status" value="2"/>
</dbReference>
<feature type="transmembrane region" description="Helical" evidence="1">
    <location>
        <begin position="350"/>
        <end position="368"/>
    </location>
</feature>
<feature type="transmembrane region" description="Helical" evidence="1">
    <location>
        <begin position="1027"/>
        <end position="1047"/>
    </location>
</feature>
<dbReference type="PANTHER" id="PTHR11161:SF0">
    <property type="entry name" value="O-ACYLTRANSFERASE LIKE PROTEIN"/>
    <property type="match status" value="1"/>
</dbReference>
<feature type="transmembrane region" description="Helical" evidence="1">
    <location>
        <begin position="295"/>
        <end position="320"/>
    </location>
</feature>
<feature type="transmembrane region" description="Helical" evidence="1">
    <location>
        <begin position="618"/>
        <end position="643"/>
    </location>
</feature>
<feature type="domain" description="Nose resistant-to-fluoxetine protein N-terminal" evidence="2">
    <location>
        <begin position="1147"/>
        <end position="1261"/>
    </location>
</feature>
<dbReference type="Pfam" id="PF01757">
    <property type="entry name" value="Acyl_transf_3"/>
    <property type="match status" value="3"/>
</dbReference>
<feature type="transmembrane region" description="Helical" evidence="1">
    <location>
        <begin position="547"/>
        <end position="567"/>
    </location>
</feature>
<accession>A0AAV6R0H9</accession>
<dbReference type="GO" id="GO:0016747">
    <property type="term" value="F:acyltransferase activity, transferring groups other than amino-acyl groups"/>
    <property type="evidence" value="ECO:0007669"/>
    <property type="project" value="InterPro"/>
</dbReference>
<feature type="transmembrane region" description="Helical" evidence="1">
    <location>
        <begin position="964"/>
        <end position="982"/>
    </location>
</feature>